<feature type="non-terminal residue" evidence="2">
    <location>
        <position position="353"/>
    </location>
</feature>
<evidence type="ECO:0000256" key="1">
    <source>
        <dbReference type="SAM" id="MobiDB-lite"/>
    </source>
</evidence>
<reference evidence="2 3" key="1">
    <citation type="journal article" date="2016" name="Proc. Natl. Acad. Sci. U.S.A.">
        <title>Comparative genomics of biotechnologically important yeasts.</title>
        <authorList>
            <person name="Riley R."/>
            <person name="Haridas S."/>
            <person name="Wolfe K.H."/>
            <person name="Lopes M.R."/>
            <person name="Hittinger C.T."/>
            <person name="Goeker M."/>
            <person name="Salamov A.A."/>
            <person name="Wisecaver J.H."/>
            <person name="Long T.M."/>
            <person name="Calvey C.H."/>
            <person name="Aerts A.L."/>
            <person name="Barry K.W."/>
            <person name="Choi C."/>
            <person name="Clum A."/>
            <person name="Coughlan A.Y."/>
            <person name="Deshpande S."/>
            <person name="Douglass A.P."/>
            <person name="Hanson S.J."/>
            <person name="Klenk H.-P."/>
            <person name="LaButti K.M."/>
            <person name="Lapidus A."/>
            <person name="Lindquist E.A."/>
            <person name="Lipzen A.M."/>
            <person name="Meier-Kolthoff J.P."/>
            <person name="Ohm R.A."/>
            <person name="Otillar R.P."/>
            <person name="Pangilinan J.L."/>
            <person name="Peng Y."/>
            <person name="Rokas A."/>
            <person name="Rosa C.A."/>
            <person name="Scheuner C."/>
            <person name="Sibirny A.A."/>
            <person name="Slot J.C."/>
            <person name="Stielow J.B."/>
            <person name="Sun H."/>
            <person name="Kurtzman C.P."/>
            <person name="Blackwell M."/>
            <person name="Grigoriev I.V."/>
            <person name="Jeffries T.W."/>
        </authorList>
    </citation>
    <scope>NUCLEOTIDE SEQUENCE [LARGE SCALE GENOMIC DNA]</scope>
    <source>
        <strain evidence="2 3">DSM 6958</strain>
    </source>
</reference>
<name>A0A1E3PH97_9ASCO</name>
<keyword evidence="3" id="KW-1185">Reference proteome</keyword>
<dbReference type="Proteomes" id="UP000095009">
    <property type="component" value="Unassembled WGS sequence"/>
</dbReference>
<evidence type="ECO:0000313" key="3">
    <source>
        <dbReference type="Proteomes" id="UP000095009"/>
    </source>
</evidence>
<sequence>MTAELDSPITELSAHPPTESVDPLHSTTLNHMSMSLAMNLASGVSPSRRISNTSSNGHTNCSGDRLDLSDTTNISPISQSQSSPRSDSFFSKSPLSRAPLVTTDTATIPLAINIPSGNGITRSNSDRSLRSMFSANSGHSFHSDHVVPFPKDLSAQLDDIGDDNDDQAEFAHPKVSFQALPNSSDTSDFIAASNDSADNSFSPECAPTPTPFSCSRLEIPGFKDLRPFTNYSLDFHLFQSHQSHLKYPKNQLDQSDTPYLPEVESDIGFYRAIEIETNTPKIIKLIRQTFDPYLPDVSGLVSSNPDSTSASNSASVTAMSMGMNTKLLSHLEEDIQSGIELDDSQFDRSSPLS</sequence>
<feature type="region of interest" description="Disordered" evidence="1">
    <location>
        <begin position="41"/>
        <end position="94"/>
    </location>
</feature>
<protein>
    <submittedName>
        <fullName evidence="2">Uncharacterized protein</fullName>
    </submittedName>
</protein>
<feature type="compositionally biased region" description="Polar residues" evidence="1">
    <location>
        <begin position="42"/>
        <end position="62"/>
    </location>
</feature>
<feature type="region of interest" description="Disordered" evidence="1">
    <location>
        <begin position="1"/>
        <end position="26"/>
    </location>
</feature>
<gene>
    <name evidence="2" type="ORF">NADFUDRAFT_83659</name>
</gene>
<accession>A0A1E3PH97</accession>
<feature type="compositionally biased region" description="Low complexity" evidence="1">
    <location>
        <begin position="74"/>
        <end position="93"/>
    </location>
</feature>
<dbReference type="EMBL" id="KV454411">
    <property type="protein sequence ID" value="ODQ64785.1"/>
    <property type="molecule type" value="Genomic_DNA"/>
</dbReference>
<organism evidence="2 3">
    <name type="scientific">Nadsonia fulvescens var. elongata DSM 6958</name>
    <dbReference type="NCBI Taxonomy" id="857566"/>
    <lineage>
        <taxon>Eukaryota</taxon>
        <taxon>Fungi</taxon>
        <taxon>Dikarya</taxon>
        <taxon>Ascomycota</taxon>
        <taxon>Saccharomycotina</taxon>
        <taxon>Dipodascomycetes</taxon>
        <taxon>Dipodascales</taxon>
        <taxon>Dipodascales incertae sedis</taxon>
        <taxon>Nadsonia</taxon>
    </lineage>
</organism>
<evidence type="ECO:0000313" key="2">
    <source>
        <dbReference type="EMBL" id="ODQ64785.1"/>
    </source>
</evidence>
<dbReference type="AlphaFoldDB" id="A0A1E3PH97"/>
<proteinExistence type="predicted"/>